<evidence type="ECO:0000256" key="1">
    <source>
        <dbReference type="SAM" id="Phobius"/>
    </source>
</evidence>
<accession>B9E293</accession>
<dbReference type="KEGG" id="ckr:CKR_1567"/>
<keyword evidence="1" id="KW-0812">Transmembrane</keyword>
<dbReference type="AlphaFoldDB" id="B9E293"/>
<dbReference type="HOGENOM" id="CLU_118949_0_0_9"/>
<dbReference type="Proteomes" id="UP000007969">
    <property type="component" value="Chromosome"/>
</dbReference>
<reference evidence="3" key="1">
    <citation type="submission" date="2005-09" db="EMBL/GenBank/DDBJ databases">
        <title>Complete genome sequence of Clostridium kluyveri and comparative genomics of Clostridia species.</title>
        <authorList>
            <person name="Inui M."/>
            <person name="Nonaka H."/>
            <person name="Shinoda Y."/>
            <person name="Ikenaga Y."/>
            <person name="Abe M."/>
            <person name="Naito K."/>
            <person name="Vertes A.A."/>
            <person name="Yukawa H."/>
        </authorList>
    </citation>
    <scope>NUCLEOTIDE SEQUENCE [LARGE SCALE GENOMIC DNA]</scope>
    <source>
        <strain evidence="3">NBRC 12016</strain>
    </source>
</reference>
<feature type="transmembrane region" description="Helical" evidence="1">
    <location>
        <begin position="12"/>
        <end position="30"/>
    </location>
</feature>
<gene>
    <name evidence="2" type="ordered locus">CKR_1567</name>
</gene>
<protein>
    <submittedName>
        <fullName evidence="2">Uncharacterized protein</fullName>
    </submittedName>
</protein>
<sequence length="198" mass="22845">MEDEVKLKKYFKGFILIIFSLIFIIGIWYINLRITNNKNVGIVFDNKNIETKSERVINETISDYIENYYSHILTNADKVFEAHKSYSIEQKDGLINVYIYTLVEGYAFANGKFGFSCGGSNPALIVLRKDKDKFTVVRFEQSKDGTEYGPSIKKMFPRKYAEKAMEDTGRDLGLKTQIKSNSKEWLKAQGRSELLSEE</sequence>
<proteinExistence type="predicted"/>
<evidence type="ECO:0000313" key="3">
    <source>
        <dbReference type="Proteomes" id="UP000007969"/>
    </source>
</evidence>
<dbReference type="EMBL" id="AP009049">
    <property type="protein sequence ID" value="BAH06618.1"/>
    <property type="molecule type" value="Genomic_DNA"/>
</dbReference>
<organism evidence="2 3">
    <name type="scientific">Clostridium kluyveri (strain NBRC 12016)</name>
    <dbReference type="NCBI Taxonomy" id="583346"/>
    <lineage>
        <taxon>Bacteria</taxon>
        <taxon>Bacillati</taxon>
        <taxon>Bacillota</taxon>
        <taxon>Clostridia</taxon>
        <taxon>Eubacteriales</taxon>
        <taxon>Clostridiaceae</taxon>
        <taxon>Clostridium</taxon>
    </lineage>
</organism>
<evidence type="ECO:0000313" key="2">
    <source>
        <dbReference type="EMBL" id="BAH06618.1"/>
    </source>
</evidence>
<name>B9E293_CLOK1</name>
<keyword evidence="1" id="KW-1133">Transmembrane helix</keyword>
<keyword evidence="1" id="KW-0472">Membrane</keyword>